<feature type="domain" description="Radical SAM core" evidence="7">
    <location>
        <begin position="172"/>
        <end position="402"/>
    </location>
</feature>
<dbReference type="EMBL" id="QXXA01000001">
    <property type="protein sequence ID" value="NBI05462.1"/>
    <property type="molecule type" value="Genomic_DNA"/>
</dbReference>
<dbReference type="InterPro" id="IPR051198">
    <property type="entry name" value="BchE-like"/>
</dbReference>
<dbReference type="SFLD" id="SFLDG01123">
    <property type="entry name" value="methyltransferase_(Class_B)"/>
    <property type="match status" value="1"/>
</dbReference>
<dbReference type="GO" id="GO:0051539">
    <property type="term" value="F:4 iron, 4 sulfur cluster binding"/>
    <property type="evidence" value="ECO:0007669"/>
    <property type="project" value="UniProtKB-KW"/>
</dbReference>
<dbReference type="InterPro" id="IPR023404">
    <property type="entry name" value="rSAM_horseshoe"/>
</dbReference>
<evidence type="ECO:0000256" key="5">
    <source>
        <dbReference type="ARBA" id="ARBA00023014"/>
    </source>
</evidence>
<reference evidence="8 9" key="1">
    <citation type="submission" date="2018-08" db="EMBL/GenBank/DDBJ databases">
        <title>Murine metabolic-syndrome-specific gut microbial biobank.</title>
        <authorList>
            <person name="Liu C."/>
        </authorList>
    </citation>
    <scope>NUCLEOTIDE SEQUENCE [LARGE SCALE GENOMIC DNA]</scope>
    <source>
        <strain evidence="8 9">583</strain>
    </source>
</reference>
<dbReference type="GO" id="GO:0003824">
    <property type="term" value="F:catalytic activity"/>
    <property type="evidence" value="ECO:0007669"/>
    <property type="project" value="InterPro"/>
</dbReference>
<keyword evidence="3" id="KW-0479">Metal-binding</keyword>
<evidence type="ECO:0000256" key="4">
    <source>
        <dbReference type="ARBA" id="ARBA00023004"/>
    </source>
</evidence>
<dbReference type="Pfam" id="PF13311">
    <property type="entry name" value="DUF4080"/>
    <property type="match status" value="1"/>
</dbReference>
<dbReference type="Gene3D" id="3.40.50.280">
    <property type="entry name" value="Cobalamin-binding domain"/>
    <property type="match status" value="1"/>
</dbReference>
<evidence type="ECO:0000313" key="9">
    <source>
        <dbReference type="Proteomes" id="UP000467132"/>
    </source>
</evidence>
<dbReference type="InterPro" id="IPR036724">
    <property type="entry name" value="Cobalamin-bd_sf"/>
</dbReference>
<dbReference type="Gene3D" id="3.80.30.20">
    <property type="entry name" value="tm_1862 like domain"/>
    <property type="match status" value="1"/>
</dbReference>
<dbReference type="OrthoDB" id="9801424at2"/>
<name>A0A845QWB9_9CLOT</name>
<evidence type="ECO:0000259" key="7">
    <source>
        <dbReference type="PROSITE" id="PS51918"/>
    </source>
</evidence>
<dbReference type="RefSeq" id="WP_160195965.1">
    <property type="nucleotide sequence ID" value="NZ_QXXA01000001.1"/>
</dbReference>
<evidence type="ECO:0000256" key="2">
    <source>
        <dbReference type="ARBA" id="ARBA00022691"/>
    </source>
</evidence>
<dbReference type="PANTHER" id="PTHR43409">
    <property type="entry name" value="ANAEROBIC MAGNESIUM-PROTOPORPHYRIN IX MONOMETHYL ESTER CYCLASE-RELATED"/>
    <property type="match status" value="1"/>
</dbReference>
<dbReference type="Pfam" id="PF02310">
    <property type="entry name" value="B12-binding"/>
    <property type="match status" value="1"/>
</dbReference>
<keyword evidence="4" id="KW-0408">Iron</keyword>
<dbReference type="SUPFAM" id="SSF102114">
    <property type="entry name" value="Radical SAM enzymes"/>
    <property type="match status" value="1"/>
</dbReference>
<protein>
    <submittedName>
        <fullName evidence="8">DUF4080 domain-containing protein</fullName>
    </submittedName>
</protein>
<feature type="domain" description="B12-binding" evidence="6">
    <location>
        <begin position="1"/>
        <end position="134"/>
    </location>
</feature>
<dbReference type="InterPro" id="IPR006158">
    <property type="entry name" value="Cobalamin-bd"/>
</dbReference>
<comment type="caution">
    <text evidence="8">The sequence shown here is derived from an EMBL/GenBank/DDBJ whole genome shotgun (WGS) entry which is preliminary data.</text>
</comment>
<dbReference type="GO" id="GO:0005829">
    <property type="term" value="C:cytosol"/>
    <property type="evidence" value="ECO:0007669"/>
    <property type="project" value="TreeGrafter"/>
</dbReference>
<dbReference type="GO" id="GO:0031419">
    <property type="term" value="F:cobalamin binding"/>
    <property type="evidence" value="ECO:0007669"/>
    <property type="project" value="InterPro"/>
</dbReference>
<dbReference type="InterPro" id="IPR007197">
    <property type="entry name" value="rSAM"/>
</dbReference>
<comment type="cofactor">
    <cofactor evidence="1">
        <name>[4Fe-4S] cluster</name>
        <dbReference type="ChEBI" id="CHEBI:49883"/>
    </cofactor>
</comment>
<dbReference type="GO" id="GO:0046872">
    <property type="term" value="F:metal ion binding"/>
    <property type="evidence" value="ECO:0007669"/>
    <property type="project" value="UniProtKB-KW"/>
</dbReference>
<keyword evidence="5" id="KW-0411">Iron-sulfur</keyword>
<sequence length="591" mass="70583">MKLLITTLNSKFVHSSLSIRYLKEYIKDLNVDIDIEEYTINQNLDFIVSEIFKKNIHVVAFSTYIWGVKETITICEKLKIIKPDLKIILGGPEVSFDIKQLMNNNKFIDFIIYGEGEETFRELIINMIGNKKYDDLLGLAYRVGDDIKINSPRPLINNLDKIPSPFMSNMNSFKNKIIYYETSRGCPFNCKFCLSSTIKGVRFFSIDRVKKDLKFLIDSKVKQVKFVDRTFNADKKYSIEIMTYIMKNNPENINFHFEVTAHLLDREMIEFLKNVPEGMFQFEIGVQSTNEKTIEAIGRTTDFDKLSSVVKEINNYKNIHQHLDLIVGLPYENYNSFKNSFNDVYNLEPEKLQLGFLKLLKGSELRQKTREYGFKFHDSPPYEIMENKFISYNEVLKLKIIEDLVDKYGNELNFKNSINYIIKNYFDNPFDFYEHFSRYWEERRYHTISHSLKRLYEILYEYFIFYFKKDNDIFNDILKYDYIFNNNKSMPNYIKFYDEYKIKKLRHDFLKKDDNLKKYLPSYIGLSAKKIIKDISIISFKFDVETFLKTFDKEDISYVKKIYLFEHKGKNNVFTKSKVYDITKEFLEEES</sequence>
<evidence type="ECO:0000313" key="8">
    <source>
        <dbReference type="EMBL" id="NBI05462.1"/>
    </source>
</evidence>
<dbReference type="Proteomes" id="UP000467132">
    <property type="component" value="Unassembled WGS sequence"/>
</dbReference>
<accession>A0A845QWB9</accession>
<dbReference type="PROSITE" id="PS51332">
    <property type="entry name" value="B12_BINDING"/>
    <property type="match status" value="1"/>
</dbReference>
<dbReference type="SUPFAM" id="SSF52242">
    <property type="entry name" value="Cobalamin (vitamin B12)-binding domain"/>
    <property type="match status" value="1"/>
</dbReference>
<dbReference type="SFLD" id="SFLDG01082">
    <property type="entry name" value="B12-binding_domain_containing"/>
    <property type="match status" value="1"/>
</dbReference>
<dbReference type="PROSITE" id="PS51918">
    <property type="entry name" value="RADICAL_SAM"/>
    <property type="match status" value="1"/>
</dbReference>
<dbReference type="InterPro" id="IPR025288">
    <property type="entry name" value="DUF4080"/>
</dbReference>
<dbReference type="PANTHER" id="PTHR43409:SF16">
    <property type="entry name" value="SLR0320 PROTEIN"/>
    <property type="match status" value="1"/>
</dbReference>
<proteinExistence type="predicted"/>
<evidence type="ECO:0000256" key="1">
    <source>
        <dbReference type="ARBA" id="ARBA00001966"/>
    </source>
</evidence>
<organism evidence="8 9">
    <name type="scientific">Senegalia massiliensis</name>
    <dbReference type="NCBI Taxonomy" id="1720316"/>
    <lineage>
        <taxon>Bacteria</taxon>
        <taxon>Bacillati</taxon>
        <taxon>Bacillota</taxon>
        <taxon>Clostridia</taxon>
        <taxon>Eubacteriales</taxon>
        <taxon>Clostridiaceae</taxon>
        <taxon>Senegalia</taxon>
    </lineage>
</organism>
<keyword evidence="9" id="KW-1185">Reference proteome</keyword>
<dbReference type="SFLD" id="SFLDS00029">
    <property type="entry name" value="Radical_SAM"/>
    <property type="match status" value="1"/>
</dbReference>
<dbReference type="InterPro" id="IPR058240">
    <property type="entry name" value="rSAM_sf"/>
</dbReference>
<dbReference type="AlphaFoldDB" id="A0A845QWB9"/>
<dbReference type="Pfam" id="PF04055">
    <property type="entry name" value="Radical_SAM"/>
    <property type="match status" value="1"/>
</dbReference>
<dbReference type="CDD" id="cd01335">
    <property type="entry name" value="Radical_SAM"/>
    <property type="match status" value="1"/>
</dbReference>
<gene>
    <name evidence="8" type="ORF">D3Z33_01160</name>
</gene>
<dbReference type="InterPro" id="IPR006638">
    <property type="entry name" value="Elp3/MiaA/NifB-like_rSAM"/>
</dbReference>
<dbReference type="InterPro" id="IPR034466">
    <property type="entry name" value="Methyltransferase_Class_B"/>
</dbReference>
<dbReference type="CDD" id="cd02068">
    <property type="entry name" value="radical_SAM_B12_BD"/>
    <property type="match status" value="1"/>
</dbReference>
<evidence type="ECO:0000256" key="3">
    <source>
        <dbReference type="ARBA" id="ARBA00022723"/>
    </source>
</evidence>
<dbReference type="SMART" id="SM00729">
    <property type="entry name" value="Elp3"/>
    <property type="match status" value="1"/>
</dbReference>
<evidence type="ECO:0000259" key="6">
    <source>
        <dbReference type="PROSITE" id="PS51332"/>
    </source>
</evidence>
<keyword evidence="2" id="KW-0949">S-adenosyl-L-methionine</keyword>